<sequence>MALMEQTRLDLEKLRIENEEKVEVLKAQITTRSRRGSIESDVFGEDTLRKNRTRDWVMQAPAFPEPLFNLPARPVSGIVASGNMPHTSAPDNCALPCLGTDRDPARNGTGLPVTREGGPQTRGVTACVNTPLKPQTLSSVLLDASTRYMAMAELKRPPARPYCGEAHLFRGWVTSLQHRMDPLQLSALDRVDILEAHTAGEARQTVETFKTANLINPDKAYEMIMQNLHRRFGGDEEIVKGLRPRLLSFPEIRGPQSDPSVALQLRQFSDLYLIVLAHIDSVTDLQTLNHAHGVDPLRCKLPEFLNNKWRELKGRHVLEYGAHPKFEVFTNFLVQTADLLCADVTRVGTSESNVDAVLNKVVNSFQTVTSEDFASPLPGFNYGLCYRCLGPHVAANCDKAESCRICNNTNHATVLHQERQASKLNCMTGKMNATHSAAPRGFEADNSGATALCTETSRGTCSPAYGKTVLVEVFSPDPAIQPFKTYAIIDEQSNKSFATSRLLDSLKIVAPASRYTVSTLSRFKSRCVGRAVEGLAIRGFTETKTFMLPRLFENNWIPDTRLDVATPEVVRKCPQIQHLADNFPPVDPNLTVDILIGRDAGNLMPTSVVHNSIPVVHHTMLGWAVVGAVPQSESLLMRSYVDHLSASLQFPPEAPVFTQHLDDEMSGLTMEDKRFLSQLCHNTIVNEKLDQSLPNNCLAFFRRAVSTLGRLKFDPLKLRRCLSSMKNTLPGEETYEHDLASYGARRWRRVQHLAQESWTRWRKEYLQDLQKRQK</sequence>
<dbReference type="PANTHER" id="PTHR47331">
    <property type="entry name" value="PHD-TYPE DOMAIN-CONTAINING PROTEIN"/>
    <property type="match status" value="1"/>
</dbReference>
<reference evidence="1" key="2">
    <citation type="journal article" date="2018" name="Environ. Sci. Technol.">
        <title>The Toxicogenome of Hyalella azteca: A Model for Sediment Ecotoxicology and Evolutionary Toxicology.</title>
        <authorList>
            <person name="Poynton H.C."/>
            <person name="Hasenbein S."/>
            <person name="Benoit J.B."/>
            <person name="Sepulveda M.S."/>
            <person name="Poelchau M.F."/>
            <person name="Hughes D.S.T."/>
            <person name="Murali S.C."/>
            <person name="Chen S."/>
            <person name="Glastad K.M."/>
            <person name="Goodisman M.A.D."/>
            <person name="Werren J.H."/>
            <person name="Vineis J.H."/>
            <person name="Bowen J.L."/>
            <person name="Friedrich M."/>
            <person name="Jones J."/>
            <person name="Robertson H.M."/>
            <person name="Feyereisen R."/>
            <person name="Mechler-Hickson A."/>
            <person name="Mathers N."/>
            <person name="Lee C.E."/>
            <person name="Colbourne J.K."/>
            <person name="Biales A."/>
            <person name="Johnston J.S."/>
            <person name="Wellborn G.A."/>
            <person name="Rosendale A.J."/>
            <person name="Cridge A.G."/>
            <person name="Munoz-Torres M.C."/>
            <person name="Bain P.A."/>
            <person name="Manny A.R."/>
            <person name="Major K.M."/>
            <person name="Lambert F.N."/>
            <person name="Vulpe C.D."/>
            <person name="Tuck P."/>
            <person name="Blalock B.J."/>
            <person name="Lin Y.Y."/>
            <person name="Smith M.E."/>
            <person name="Ochoa-Acuna H."/>
            <person name="Chen M.M."/>
            <person name="Childers C.P."/>
            <person name="Qu J."/>
            <person name="Dugan S."/>
            <person name="Lee S.L."/>
            <person name="Chao H."/>
            <person name="Dinh H."/>
            <person name="Han Y."/>
            <person name="Doddapaneni H."/>
            <person name="Worley K.C."/>
            <person name="Muzny D.M."/>
            <person name="Gibbs R.A."/>
            <person name="Richards S."/>
        </authorList>
    </citation>
    <scope>NUCLEOTIDE SEQUENCE</scope>
    <source>
        <strain evidence="1">HAZT.00-mixed</strain>
        <tissue evidence="1">Whole organism</tissue>
    </source>
</reference>
<dbReference type="EMBL" id="JQDR03006160">
    <property type="protein sequence ID" value="KAA0200625.1"/>
    <property type="molecule type" value="Genomic_DNA"/>
</dbReference>
<dbReference type="Proteomes" id="UP000711488">
    <property type="component" value="Unassembled WGS sequence"/>
</dbReference>
<name>A0A6A0H5N2_HYAAZ</name>
<organism evidence="1">
    <name type="scientific">Hyalella azteca</name>
    <name type="common">Amphipod</name>
    <dbReference type="NCBI Taxonomy" id="294128"/>
    <lineage>
        <taxon>Eukaryota</taxon>
        <taxon>Metazoa</taxon>
        <taxon>Ecdysozoa</taxon>
        <taxon>Arthropoda</taxon>
        <taxon>Crustacea</taxon>
        <taxon>Multicrustacea</taxon>
        <taxon>Malacostraca</taxon>
        <taxon>Eumalacostraca</taxon>
        <taxon>Peracarida</taxon>
        <taxon>Amphipoda</taxon>
        <taxon>Senticaudata</taxon>
        <taxon>Talitrida</taxon>
        <taxon>Talitroidea</taxon>
        <taxon>Hyalellidae</taxon>
        <taxon>Hyalella</taxon>
    </lineage>
</organism>
<comment type="caution">
    <text evidence="1">The sequence shown here is derived from an EMBL/GenBank/DDBJ whole genome shotgun (WGS) entry which is preliminary data.</text>
</comment>
<proteinExistence type="predicted"/>
<gene>
    <name evidence="1" type="ORF">HAZT_HAZT010517</name>
</gene>
<reference evidence="1" key="3">
    <citation type="submission" date="2019-06" db="EMBL/GenBank/DDBJ databases">
        <authorList>
            <person name="Poynton C."/>
            <person name="Hasenbein S."/>
            <person name="Benoit J.B."/>
            <person name="Sepulveda M.S."/>
            <person name="Poelchau M.F."/>
            <person name="Murali S.C."/>
            <person name="Chen S."/>
            <person name="Glastad K.M."/>
            <person name="Werren J.H."/>
            <person name="Vineis J.H."/>
            <person name="Bowen J.L."/>
            <person name="Friedrich M."/>
            <person name="Jones J."/>
            <person name="Robertson H.M."/>
            <person name="Feyereisen R."/>
            <person name="Mechler-Hickson A."/>
            <person name="Mathers N."/>
            <person name="Lee C.E."/>
            <person name="Colbourne J.K."/>
            <person name="Biales A."/>
            <person name="Johnston J.S."/>
            <person name="Wellborn G.A."/>
            <person name="Rosendale A.J."/>
            <person name="Cridge A.G."/>
            <person name="Munoz-Torres M.C."/>
            <person name="Bain P.A."/>
            <person name="Manny A.R."/>
            <person name="Major K.M."/>
            <person name="Lambert F.N."/>
            <person name="Vulpe C.D."/>
            <person name="Tuck P."/>
            <person name="Blalock B.J."/>
            <person name="Lin Y.-Y."/>
            <person name="Smith M.E."/>
            <person name="Ochoa-Acuna H."/>
            <person name="Chen M.-J.M."/>
            <person name="Childers C.P."/>
            <person name="Qu J."/>
            <person name="Dugan S."/>
            <person name="Lee S.L."/>
            <person name="Chao H."/>
            <person name="Dinh H."/>
            <person name="Han Y."/>
            <person name="Doddapaneni H."/>
            <person name="Worley K.C."/>
            <person name="Muzny D.M."/>
            <person name="Gibbs R.A."/>
            <person name="Richards S."/>
        </authorList>
    </citation>
    <scope>NUCLEOTIDE SEQUENCE</scope>
    <source>
        <strain evidence="1">HAZT.00-mixed</strain>
        <tissue evidence="1">Whole organism</tissue>
    </source>
</reference>
<reference evidence="1" key="1">
    <citation type="submission" date="2014-08" db="EMBL/GenBank/DDBJ databases">
        <authorList>
            <person name="Murali S."/>
            <person name="Richards S."/>
            <person name="Bandaranaike D."/>
            <person name="Bellair M."/>
            <person name="Blankenburg K."/>
            <person name="Chao H."/>
            <person name="Dinh H."/>
            <person name="Doddapaneni H."/>
            <person name="Dugan-Rocha S."/>
            <person name="Elkadiri S."/>
            <person name="Gnanaolivu R."/>
            <person name="Hughes D."/>
            <person name="Lee S."/>
            <person name="Li M."/>
            <person name="Ming W."/>
            <person name="Munidasa M."/>
            <person name="Muniz J."/>
            <person name="Nguyen L."/>
            <person name="Osuji N."/>
            <person name="Pu L.-L."/>
            <person name="Puazo M."/>
            <person name="Skinner E."/>
            <person name="Qu C."/>
            <person name="Quiroz J."/>
            <person name="Raj R."/>
            <person name="Weissenberger G."/>
            <person name="Xin Y."/>
            <person name="Zou X."/>
            <person name="Han Y."/>
            <person name="Worley K."/>
            <person name="Muzny D."/>
            <person name="Gibbs R."/>
        </authorList>
    </citation>
    <scope>NUCLEOTIDE SEQUENCE</scope>
    <source>
        <strain evidence="1">HAZT.00-mixed</strain>
        <tissue evidence="1">Whole organism</tissue>
    </source>
</reference>
<evidence type="ECO:0000313" key="1">
    <source>
        <dbReference type="EMBL" id="KAA0200625.1"/>
    </source>
</evidence>
<protein>
    <submittedName>
        <fullName evidence="1">Uncharacterized protein</fullName>
    </submittedName>
</protein>
<dbReference type="OrthoDB" id="7692148at2759"/>
<dbReference type="AlphaFoldDB" id="A0A6A0H5N2"/>
<dbReference type="PANTHER" id="PTHR47331:SF5">
    <property type="entry name" value="RIBONUCLEASE H"/>
    <property type="match status" value="1"/>
</dbReference>
<accession>A0A6A0H5N2</accession>